<dbReference type="InterPro" id="IPR010559">
    <property type="entry name" value="Sig_transdc_His_kin_internal"/>
</dbReference>
<evidence type="ECO:0000256" key="4">
    <source>
        <dbReference type="ARBA" id="ARBA00022679"/>
    </source>
</evidence>
<dbReference type="RefSeq" id="WP_377563549.1">
    <property type="nucleotide sequence ID" value="NZ_JBHTJZ010000009.1"/>
</dbReference>
<dbReference type="PROSITE" id="PS50885">
    <property type="entry name" value="HAMP"/>
    <property type="match status" value="1"/>
</dbReference>
<dbReference type="Pfam" id="PF02518">
    <property type="entry name" value="HATPase_c"/>
    <property type="match status" value="1"/>
</dbReference>
<keyword evidence="6 7" id="KW-0472">Membrane</keyword>
<feature type="domain" description="HAMP" evidence="8">
    <location>
        <begin position="323"/>
        <end position="375"/>
    </location>
</feature>
<keyword evidence="10" id="KW-1185">Reference proteome</keyword>
<accession>A0ABW3HPG2</accession>
<evidence type="ECO:0000256" key="5">
    <source>
        <dbReference type="ARBA" id="ARBA00022777"/>
    </source>
</evidence>
<keyword evidence="5 9" id="KW-0418">Kinase</keyword>
<keyword evidence="3" id="KW-0597">Phosphoprotein</keyword>
<dbReference type="InterPro" id="IPR050640">
    <property type="entry name" value="Bact_2-comp_sensor_kinase"/>
</dbReference>
<dbReference type="SUPFAM" id="SSF55874">
    <property type="entry name" value="ATPase domain of HSP90 chaperone/DNA topoisomerase II/histidine kinase"/>
    <property type="match status" value="1"/>
</dbReference>
<evidence type="ECO:0000313" key="10">
    <source>
        <dbReference type="Proteomes" id="UP001596989"/>
    </source>
</evidence>
<dbReference type="EC" id="2.7.13.3" evidence="9"/>
<evidence type="ECO:0000256" key="1">
    <source>
        <dbReference type="ARBA" id="ARBA00004651"/>
    </source>
</evidence>
<evidence type="ECO:0000256" key="6">
    <source>
        <dbReference type="ARBA" id="ARBA00023136"/>
    </source>
</evidence>
<organism evidence="9 10">
    <name type="scientific">Paenibacillus chungangensis</name>
    <dbReference type="NCBI Taxonomy" id="696535"/>
    <lineage>
        <taxon>Bacteria</taxon>
        <taxon>Bacillati</taxon>
        <taxon>Bacillota</taxon>
        <taxon>Bacilli</taxon>
        <taxon>Bacillales</taxon>
        <taxon>Paenibacillaceae</taxon>
        <taxon>Paenibacillus</taxon>
    </lineage>
</organism>
<evidence type="ECO:0000313" key="9">
    <source>
        <dbReference type="EMBL" id="MFD0959428.1"/>
    </source>
</evidence>
<keyword evidence="2" id="KW-1003">Cell membrane</keyword>
<dbReference type="GO" id="GO:0004673">
    <property type="term" value="F:protein histidine kinase activity"/>
    <property type="evidence" value="ECO:0007669"/>
    <property type="project" value="UniProtKB-EC"/>
</dbReference>
<gene>
    <name evidence="9" type="ORF">ACFQ2I_08490</name>
</gene>
<dbReference type="PANTHER" id="PTHR34220">
    <property type="entry name" value="SENSOR HISTIDINE KINASE YPDA"/>
    <property type="match status" value="1"/>
</dbReference>
<evidence type="ECO:0000256" key="3">
    <source>
        <dbReference type="ARBA" id="ARBA00022553"/>
    </source>
</evidence>
<comment type="subcellular location">
    <subcellularLocation>
        <location evidence="1">Cell membrane</location>
        <topology evidence="1">Multi-pass membrane protein</topology>
    </subcellularLocation>
</comment>
<comment type="caution">
    <text evidence="9">The sequence shown here is derived from an EMBL/GenBank/DDBJ whole genome shotgun (WGS) entry which is preliminary data.</text>
</comment>
<dbReference type="Pfam" id="PF00672">
    <property type="entry name" value="HAMP"/>
    <property type="match status" value="1"/>
</dbReference>
<dbReference type="Gene3D" id="6.10.340.10">
    <property type="match status" value="1"/>
</dbReference>
<dbReference type="InterPro" id="IPR003660">
    <property type="entry name" value="HAMP_dom"/>
</dbReference>
<dbReference type="EMBL" id="JBHTJZ010000009">
    <property type="protein sequence ID" value="MFD0959428.1"/>
    <property type="molecule type" value="Genomic_DNA"/>
</dbReference>
<sequence>MIRKLAIKGNLRGVLMKLLLAFFLLTIPVYLVSLSLLGSAITSVKHRITDSVHTDLDRFLSRLTIDLERVKQFQLMLKNDENVQYFYAAQNIMSDYEKIALFKELKSKFELIVSNSSFIDDLIIDFPESDLRLSYVSGRTDIPSDDRSSYAEEDYSDGWLKTSYGWAELERTRSDVLSYTLFTRTLRGGTQKLHYVLRMNIALDQFRSLLGQLKVGKSGSALIVDRSAGFVIRGNDSMVSDVIGERLSEQLLAGESDGILHTKVDKLKYTVLYRHSPELNWTAAVYVPEREFLGEVRSTKQKLYVLIAVSVLSVIGFSYIIYRHIHKPIRVLYNAMQQVGRERYDTRIASSRNDEFDYIYTRFNDMIQRIEHAIQRDYLQQIRIKQSELNQLQAQINPHFLYNCFYSVYRMSKERDYEAIARMTDYLGRYYQFITYKSRSDEVTLQEEVSHSVVYLDIQSIRFEDQLSYELHVAPQLSHVLVPRLILQPLIENAIVHALEESAEHVRIEISAAADGGVLKLTVADNGPGIEEERLCEVVAGLEREHIHPDNSFALWNIHWRLKYKFGPGFGIAIGKRKEGGFVITLKLPLHEGGERSYTR</sequence>
<dbReference type="Pfam" id="PF06580">
    <property type="entry name" value="His_kinase"/>
    <property type="match status" value="1"/>
</dbReference>
<keyword evidence="7" id="KW-1133">Transmembrane helix</keyword>
<evidence type="ECO:0000259" key="8">
    <source>
        <dbReference type="PROSITE" id="PS50885"/>
    </source>
</evidence>
<reference evidence="10" key="1">
    <citation type="journal article" date="2019" name="Int. J. Syst. Evol. Microbiol.">
        <title>The Global Catalogue of Microorganisms (GCM) 10K type strain sequencing project: providing services to taxonomists for standard genome sequencing and annotation.</title>
        <authorList>
            <consortium name="The Broad Institute Genomics Platform"/>
            <consortium name="The Broad Institute Genome Sequencing Center for Infectious Disease"/>
            <person name="Wu L."/>
            <person name="Ma J."/>
        </authorList>
    </citation>
    <scope>NUCLEOTIDE SEQUENCE [LARGE SCALE GENOMIC DNA]</scope>
    <source>
        <strain evidence="10">CCUG 59129</strain>
    </source>
</reference>
<protein>
    <submittedName>
        <fullName evidence="9">Sensor histidine kinase</fullName>
        <ecNumber evidence="9">2.7.13.3</ecNumber>
    </submittedName>
</protein>
<dbReference type="SUPFAM" id="SSF158472">
    <property type="entry name" value="HAMP domain-like"/>
    <property type="match status" value="1"/>
</dbReference>
<evidence type="ECO:0000256" key="7">
    <source>
        <dbReference type="SAM" id="Phobius"/>
    </source>
</evidence>
<dbReference type="Proteomes" id="UP001596989">
    <property type="component" value="Unassembled WGS sequence"/>
</dbReference>
<dbReference type="Gene3D" id="3.30.450.20">
    <property type="entry name" value="PAS domain"/>
    <property type="match status" value="1"/>
</dbReference>
<dbReference type="CDD" id="cd06225">
    <property type="entry name" value="HAMP"/>
    <property type="match status" value="1"/>
</dbReference>
<keyword evidence="4 9" id="KW-0808">Transferase</keyword>
<feature type="transmembrane region" description="Helical" evidence="7">
    <location>
        <begin position="303"/>
        <end position="322"/>
    </location>
</feature>
<keyword evidence="7" id="KW-0812">Transmembrane</keyword>
<proteinExistence type="predicted"/>
<evidence type="ECO:0000256" key="2">
    <source>
        <dbReference type="ARBA" id="ARBA00022475"/>
    </source>
</evidence>
<dbReference type="PANTHER" id="PTHR34220:SF7">
    <property type="entry name" value="SENSOR HISTIDINE KINASE YPDA"/>
    <property type="match status" value="1"/>
</dbReference>
<dbReference type="Gene3D" id="3.30.565.10">
    <property type="entry name" value="Histidine kinase-like ATPase, C-terminal domain"/>
    <property type="match status" value="1"/>
</dbReference>
<dbReference type="InterPro" id="IPR003594">
    <property type="entry name" value="HATPase_dom"/>
</dbReference>
<dbReference type="InterPro" id="IPR036890">
    <property type="entry name" value="HATPase_C_sf"/>
</dbReference>
<name>A0ABW3HPG2_9BACL</name>
<dbReference type="SMART" id="SM00304">
    <property type="entry name" value="HAMP"/>
    <property type="match status" value="1"/>
</dbReference>